<dbReference type="PANTHER" id="PTHR28027:SF1">
    <property type="entry name" value="CAMP INDEPENDENT REGULATORY PROTEIN (AFU_ORTHOLOGUE AFUA_3G09640)"/>
    <property type="match status" value="1"/>
</dbReference>
<dbReference type="GO" id="GO:0003677">
    <property type="term" value="F:DNA binding"/>
    <property type="evidence" value="ECO:0007669"/>
    <property type="project" value="TreeGrafter"/>
</dbReference>
<keyword evidence="3" id="KW-1185">Reference proteome</keyword>
<dbReference type="Pfam" id="PF09729">
    <property type="entry name" value="Gti1_Pac2"/>
    <property type="match status" value="1"/>
</dbReference>
<evidence type="ECO:0000256" key="1">
    <source>
        <dbReference type="SAM" id="MobiDB-lite"/>
    </source>
</evidence>
<sequence length="248" mass="28654">MQPPTCYGMRVRTKDDALRILHAVNTNKLRMVTRRLDTNERRAIRPGYVFVWEERGPSSDQTGMGIERWTDSIQWGPSRVRDEFLYYQQRRPAVNAVDASSDDSEEVRPAPRFGPPLLKQTYSAKVLTATGIRKWHLIAYFNEETVNHLFTVDNHPHYPSLARIKVPTGVYKSARTTRRRGGARRRQREDSSLARRSLTLPSQDAFRDLRLLGQGPSRDLPRLEDLRTILTKPRHPIDQLALNSLPPF</sequence>
<proteinExistence type="predicted"/>
<dbReference type="Proteomes" id="UP000807306">
    <property type="component" value="Unassembled WGS sequence"/>
</dbReference>
<dbReference type="AlphaFoldDB" id="A0A9P6JNF1"/>
<gene>
    <name evidence="2" type="ORF">CPB83DRAFT_856360</name>
</gene>
<accession>A0A9P6JNF1</accession>
<comment type="caution">
    <text evidence="2">The sequence shown here is derived from an EMBL/GenBank/DDBJ whole genome shotgun (WGS) entry which is preliminary data.</text>
</comment>
<evidence type="ECO:0000313" key="2">
    <source>
        <dbReference type="EMBL" id="KAF9527327.1"/>
    </source>
</evidence>
<feature type="compositionally biased region" description="Basic residues" evidence="1">
    <location>
        <begin position="175"/>
        <end position="186"/>
    </location>
</feature>
<dbReference type="PANTHER" id="PTHR28027">
    <property type="entry name" value="TRANSCRIPTIONAL REGULATOR MIT1"/>
    <property type="match status" value="1"/>
</dbReference>
<feature type="region of interest" description="Disordered" evidence="1">
    <location>
        <begin position="172"/>
        <end position="194"/>
    </location>
</feature>
<dbReference type="EMBL" id="MU157862">
    <property type="protein sequence ID" value="KAF9527327.1"/>
    <property type="molecule type" value="Genomic_DNA"/>
</dbReference>
<organism evidence="2 3">
    <name type="scientific">Crepidotus variabilis</name>
    <dbReference type="NCBI Taxonomy" id="179855"/>
    <lineage>
        <taxon>Eukaryota</taxon>
        <taxon>Fungi</taxon>
        <taxon>Dikarya</taxon>
        <taxon>Basidiomycota</taxon>
        <taxon>Agaricomycotina</taxon>
        <taxon>Agaricomycetes</taxon>
        <taxon>Agaricomycetidae</taxon>
        <taxon>Agaricales</taxon>
        <taxon>Agaricineae</taxon>
        <taxon>Crepidotaceae</taxon>
        <taxon>Crepidotus</taxon>
    </lineage>
</organism>
<reference evidence="2" key="1">
    <citation type="submission" date="2020-11" db="EMBL/GenBank/DDBJ databases">
        <authorList>
            <consortium name="DOE Joint Genome Institute"/>
            <person name="Ahrendt S."/>
            <person name="Riley R."/>
            <person name="Andreopoulos W."/>
            <person name="Labutti K."/>
            <person name="Pangilinan J."/>
            <person name="Ruiz-Duenas F.J."/>
            <person name="Barrasa J.M."/>
            <person name="Sanchez-Garcia M."/>
            <person name="Camarero S."/>
            <person name="Miyauchi S."/>
            <person name="Serrano A."/>
            <person name="Linde D."/>
            <person name="Babiker R."/>
            <person name="Drula E."/>
            <person name="Ayuso-Fernandez I."/>
            <person name="Pacheco R."/>
            <person name="Padilla G."/>
            <person name="Ferreira P."/>
            <person name="Barriuso J."/>
            <person name="Kellner H."/>
            <person name="Castanera R."/>
            <person name="Alfaro M."/>
            <person name="Ramirez L."/>
            <person name="Pisabarro A.G."/>
            <person name="Kuo A."/>
            <person name="Tritt A."/>
            <person name="Lipzen A."/>
            <person name="He G."/>
            <person name="Yan M."/>
            <person name="Ng V."/>
            <person name="Cullen D."/>
            <person name="Martin F."/>
            <person name="Rosso M.-N."/>
            <person name="Henrissat B."/>
            <person name="Hibbett D."/>
            <person name="Martinez A.T."/>
            <person name="Grigoriev I.V."/>
        </authorList>
    </citation>
    <scope>NUCLEOTIDE SEQUENCE</scope>
    <source>
        <strain evidence="2">CBS 506.95</strain>
    </source>
</reference>
<protein>
    <submittedName>
        <fullName evidence="2">Gti1/Pac2 family-domain-containing protein</fullName>
    </submittedName>
</protein>
<name>A0A9P6JNF1_9AGAR</name>
<evidence type="ECO:0000313" key="3">
    <source>
        <dbReference type="Proteomes" id="UP000807306"/>
    </source>
</evidence>
<dbReference type="OrthoDB" id="5572844at2759"/>
<dbReference type="InterPro" id="IPR018608">
    <property type="entry name" value="Gti1/Pac2"/>
</dbReference>